<gene>
    <name evidence="5" type="ORF">Zmor_008107</name>
</gene>
<evidence type="ECO:0000256" key="1">
    <source>
        <dbReference type="ARBA" id="ARBA00011738"/>
    </source>
</evidence>
<dbReference type="PANTHER" id="PTHR43969:SF8">
    <property type="entry name" value="GLUTATHIONE S TRANSFERASE E13, ISOFORM A-RELATED"/>
    <property type="match status" value="1"/>
</dbReference>
<dbReference type="InterPro" id="IPR010987">
    <property type="entry name" value="Glutathione-S-Trfase_C-like"/>
</dbReference>
<dbReference type="PROSITE" id="PS50404">
    <property type="entry name" value="GST_NTER"/>
    <property type="match status" value="1"/>
</dbReference>
<dbReference type="InterPro" id="IPR036282">
    <property type="entry name" value="Glutathione-S-Trfase_C_sf"/>
</dbReference>
<dbReference type="Gene3D" id="3.40.30.10">
    <property type="entry name" value="Glutaredoxin"/>
    <property type="match status" value="1"/>
</dbReference>
<dbReference type="EMBL" id="JALNTZ010000002">
    <property type="protein sequence ID" value="KAJ3663887.1"/>
    <property type="molecule type" value="Genomic_DNA"/>
</dbReference>
<feature type="domain" description="GST N-terminal" evidence="3">
    <location>
        <begin position="1"/>
        <end position="82"/>
    </location>
</feature>
<accession>A0AA38IUS3</accession>
<dbReference type="CDD" id="cd03045">
    <property type="entry name" value="GST_N_Delta_Epsilon"/>
    <property type="match status" value="1"/>
</dbReference>
<dbReference type="GO" id="GO:0004364">
    <property type="term" value="F:glutathione transferase activity"/>
    <property type="evidence" value="ECO:0007669"/>
    <property type="project" value="TreeGrafter"/>
</dbReference>
<dbReference type="Proteomes" id="UP001168821">
    <property type="component" value="Unassembled WGS sequence"/>
</dbReference>
<keyword evidence="6" id="KW-1185">Reference proteome</keyword>
<name>A0AA38IUS3_9CUCU</name>
<evidence type="ECO:0000256" key="2">
    <source>
        <dbReference type="RuleBase" id="RU003494"/>
    </source>
</evidence>
<dbReference type="PROSITE" id="PS50405">
    <property type="entry name" value="GST_CTER"/>
    <property type="match status" value="1"/>
</dbReference>
<evidence type="ECO:0000313" key="6">
    <source>
        <dbReference type="Proteomes" id="UP001168821"/>
    </source>
</evidence>
<proteinExistence type="inferred from homology"/>
<evidence type="ECO:0000313" key="5">
    <source>
        <dbReference type="EMBL" id="KAJ3663887.1"/>
    </source>
</evidence>
<dbReference type="AlphaFoldDB" id="A0AA38IUS3"/>
<comment type="similarity">
    <text evidence="2">Belongs to the GST superfamily.</text>
</comment>
<dbReference type="InterPro" id="IPR036249">
    <property type="entry name" value="Thioredoxin-like_sf"/>
</dbReference>
<dbReference type="SFLD" id="SFLDG00358">
    <property type="entry name" value="Main_(cytGST)"/>
    <property type="match status" value="1"/>
</dbReference>
<organism evidence="5 6">
    <name type="scientific">Zophobas morio</name>
    <dbReference type="NCBI Taxonomy" id="2755281"/>
    <lineage>
        <taxon>Eukaryota</taxon>
        <taxon>Metazoa</taxon>
        <taxon>Ecdysozoa</taxon>
        <taxon>Arthropoda</taxon>
        <taxon>Hexapoda</taxon>
        <taxon>Insecta</taxon>
        <taxon>Pterygota</taxon>
        <taxon>Neoptera</taxon>
        <taxon>Endopterygota</taxon>
        <taxon>Coleoptera</taxon>
        <taxon>Polyphaga</taxon>
        <taxon>Cucujiformia</taxon>
        <taxon>Tenebrionidae</taxon>
        <taxon>Zophobas</taxon>
    </lineage>
</organism>
<dbReference type="Pfam" id="PF02798">
    <property type="entry name" value="GST_N"/>
    <property type="match status" value="1"/>
</dbReference>
<dbReference type="GO" id="GO:0006749">
    <property type="term" value="P:glutathione metabolic process"/>
    <property type="evidence" value="ECO:0007669"/>
    <property type="project" value="TreeGrafter"/>
</dbReference>
<dbReference type="PANTHER" id="PTHR43969">
    <property type="entry name" value="GLUTATHIONE S TRANSFERASE D10, ISOFORM A-RELATED"/>
    <property type="match status" value="1"/>
</dbReference>
<evidence type="ECO:0000259" key="3">
    <source>
        <dbReference type="PROSITE" id="PS50404"/>
    </source>
</evidence>
<reference evidence="5" key="1">
    <citation type="journal article" date="2023" name="G3 (Bethesda)">
        <title>Whole genome assemblies of Zophobas morio and Tenebrio molitor.</title>
        <authorList>
            <person name="Kaur S."/>
            <person name="Stinson S.A."/>
            <person name="diCenzo G.C."/>
        </authorList>
    </citation>
    <scope>NUCLEOTIDE SEQUENCE</scope>
    <source>
        <strain evidence="5">QUZm001</strain>
    </source>
</reference>
<dbReference type="SFLD" id="SFLDS00019">
    <property type="entry name" value="Glutathione_Transferase_(cytos"/>
    <property type="match status" value="1"/>
</dbReference>
<evidence type="ECO:0000259" key="4">
    <source>
        <dbReference type="PROSITE" id="PS50405"/>
    </source>
</evidence>
<dbReference type="SUPFAM" id="SSF47616">
    <property type="entry name" value="GST C-terminal domain-like"/>
    <property type="match status" value="1"/>
</dbReference>
<dbReference type="InterPro" id="IPR040079">
    <property type="entry name" value="Glutathione_S-Trfase"/>
</dbReference>
<dbReference type="SFLD" id="SFLDG01153">
    <property type="entry name" value="Main.4:_Theta-like"/>
    <property type="match status" value="1"/>
</dbReference>
<comment type="caution">
    <text evidence="5">The sequence shown here is derived from an EMBL/GenBank/DDBJ whole genome shotgun (WGS) entry which is preliminary data.</text>
</comment>
<sequence length="217" mass="24703">MAPTLYMIHPSPPVRTVLMTAKAIDLTLNEKEIDFFGEEYLTPEYLKMNPQHTVPTLDDDGFTIWDSHAISTYLVSKYAKDDSLYPKDLQKRAVVDQRLHFESGIIFSRLLRITRPILFHGRPTIFPEDRDNMIDGYAQFEAILEGKTFAAGDYVSVADYSLLSSIGSIATLVPIDPEKFPRVTAWLQRVQARPECAVNKRGQDEFAVLFKSKLSKE</sequence>
<dbReference type="SUPFAM" id="SSF52833">
    <property type="entry name" value="Thioredoxin-like"/>
    <property type="match status" value="1"/>
</dbReference>
<comment type="subunit">
    <text evidence="1">Homodimer.</text>
</comment>
<dbReference type="Gene3D" id="1.20.1050.10">
    <property type="match status" value="1"/>
</dbReference>
<feature type="domain" description="GST C-terminal" evidence="4">
    <location>
        <begin position="88"/>
        <end position="210"/>
    </location>
</feature>
<dbReference type="Pfam" id="PF00043">
    <property type="entry name" value="GST_C"/>
    <property type="match status" value="1"/>
</dbReference>
<protein>
    <submittedName>
        <fullName evidence="5">Uncharacterized protein</fullName>
    </submittedName>
</protein>
<dbReference type="FunFam" id="1.20.1050.10:FF:000007">
    <property type="entry name" value="Glutathione S-transferase 1-1"/>
    <property type="match status" value="1"/>
</dbReference>
<dbReference type="CDD" id="cd03177">
    <property type="entry name" value="GST_C_Delta_Epsilon"/>
    <property type="match status" value="1"/>
</dbReference>
<dbReference type="InterPro" id="IPR004045">
    <property type="entry name" value="Glutathione_S-Trfase_N"/>
</dbReference>
<dbReference type="FunFam" id="3.40.30.10:FF:000034">
    <property type="entry name" value="glutathione S-transferase 1"/>
    <property type="match status" value="1"/>
</dbReference>
<dbReference type="InterPro" id="IPR004046">
    <property type="entry name" value="GST_C"/>
</dbReference>